<dbReference type="OrthoDB" id="6770486at2759"/>
<evidence type="ECO:0000313" key="3">
    <source>
        <dbReference type="Proteomes" id="UP000502823"/>
    </source>
</evidence>
<feature type="domain" description="Reverse transcriptase" evidence="1">
    <location>
        <begin position="1"/>
        <end position="257"/>
    </location>
</feature>
<proteinExistence type="predicted"/>
<dbReference type="PROSITE" id="PS50878">
    <property type="entry name" value="RT_POL"/>
    <property type="match status" value="1"/>
</dbReference>
<reference evidence="3" key="1">
    <citation type="submission" date="2020-01" db="EMBL/GenBank/DDBJ databases">
        <title>Draft genome sequence of the Termite Coptotermes fromosanus.</title>
        <authorList>
            <person name="Itakura S."/>
            <person name="Yosikawa Y."/>
            <person name="Umezawa K."/>
        </authorList>
    </citation>
    <scope>NUCLEOTIDE SEQUENCE [LARGE SCALE GENOMIC DNA]</scope>
</reference>
<dbReference type="Proteomes" id="UP000502823">
    <property type="component" value="Unassembled WGS sequence"/>
</dbReference>
<name>A0A6L2P7Y6_COPFO</name>
<keyword evidence="3" id="KW-1185">Reference proteome</keyword>
<sequence length="278" mass="32426">MRLLEKHRKEINLEQEELQYINTYRNIYRNVTKEAKTKDNDNYLTNTKNKTKASWQIINNEMGRSSSRHENIELMWNSYLSKAYDVINHKILLTKLEDYGFTGVVNKGLVSYLTGHNQCVEVKYKGNKDIILDNVKSDLKEIHSGVPQQSILGPVLFLLFINDLTRHILDAEVVLFADDTNILIQAEDKNVIQLKVNRTMNTLYNWFYTNRLVINTEKSAAVSFHSWQNKNPIKPQIRFNNLDITYTSETKFLGIHLMESLKWEAHIKAMCSKLNEGV</sequence>
<dbReference type="AlphaFoldDB" id="A0A6L2P7Y6"/>
<organism evidence="2 3">
    <name type="scientific">Coptotermes formosanus</name>
    <name type="common">Formosan subterranean termite</name>
    <dbReference type="NCBI Taxonomy" id="36987"/>
    <lineage>
        <taxon>Eukaryota</taxon>
        <taxon>Metazoa</taxon>
        <taxon>Ecdysozoa</taxon>
        <taxon>Arthropoda</taxon>
        <taxon>Hexapoda</taxon>
        <taxon>Insecta</taxon>
        <taxon>Pterygota</taxon>
        <taxon>Neoptera</taxon>
        <taxon>Polyneoptera</taxon>
        <taxon>Dictyoptera</taxon>
        <taxon>Blattodea</taxon>
        <taxon>Blattoidea</taxon>
        <taxon>Termitoidae</taxon>
        <taxon>Rhinotermitidae</taxon>
        <taxon>Coptotermes</taxon>
    </lineage>
</organism>
<dbReference type="InParanoid" id="A0A6L2P7Y6"/>
<gene>
    <name evidence="2" type="ORF">Cfor_09086</name>
</gene>
<protein>
    <recommendedName>
        <fullName evidence="1">Reverse transcriptase domain-containing protein</fullName>
    </recommendedName>
</protein>
<evidence type="ECO:0000313" key="2">
    <source>
        <dbReference type="EMBL" id="GFG28333.1"/>
    </source>
</evidence>
<dbReference type="Pfam" id="PF00078">
    <property type="entry name" value="RVT_1"/>
    <property type="match status" value="1"/>
</dbReference>
<accession>A0A6L2P7Y6</accession>
<dbReference type="PANTHER" id="PTHR33332">
    <property type="entry name" value="REVERSE TRANSCRIPTASE DOMAIN-CONTAINING PROTEIN"/>
    <property type="match status" value="1"/>
</dbReference>
<comment type="caution">
    <text evidence="2">The sequence shown here is derived from an EMBL/GenBank/DDBJ whole genome shotgun (WGS) entry which is preliminary data.</text>
</comment>
<dbReference type="InterPro" id="IPR000477">
    <property type="entry name" value="RT_dom"/>
</dbReference>
<dbReference type="EMBL" id="BLKM01006607">
    <property type="protein sequence ID" value="GFG28333.1"/>
    <property type="molecule type" value="Genomic_DNA"/>
</dbReference>
<evidence type="ECO:0000259" key="1">
    <source>
        <dbReference type="PROSITE" id="PS50878"/>
    </source>
</evidence>